<keyword evidence="1" id="KW-0472">Membrane</keyword>
<keyword evidence="1" id="KW-0812">Transmembrane</keyword>
<organism evidence="2 3">
    <name type="scientific">Actinomadura rudentiformis</name>
    <dbReference type="NCBI Taxonomy" id="359158"/>
    <lineage>
        <taxon>Bacteria</taxon>
        <taxon>Bacillati</taxon>
        <taxon>Actinomycetota</taxon>
        <taxon>Actinomycetes</taxon>
        <taxon>Streptosporangiales</taxon>
        <taxon>Thermomonosporaceae</taxon>
        <taxon>Actinomadura</taxon>
    </lineage>
</organism>
<name>A0A6H9YXF8_9ACTN</name>
<accession>A0A6H9YXF8</accession>
<keyword evidence="3" id="KW-1185">Reference proteome</keyword>
<evidence type="ECO:0000256" key="1">
    <source>
        <dbReference type="SAM" id="Phobius"/>
    </source>
</evidence>
<dbReference type="EMBL" id="WBMT01000009">
    <property type="protein sequence ID" value="KAB2347284.1"/>
    <property type="molecule type" value="Genomic_DNA"/>
</dbReference>
<comment type="caution">
    <text evidence="2">The sequence shown here is derived from an EMBL/GenBank/DDBJ whole genome shotgun (WGS) entry which is preliminary data.</text>
</comment>
<dbReference type="AlphaFoldDB" id="A0A6H9YXF8"/>
<reference evidence="2 3" key="1">
    <citation type="submission" date="2019-09" db="EMBL/GenBank/DDBJ databases">
        <title>Actinomadura physcomitrii sp. nov., a novel actinomycete isolated from moss [Physcomitrium sphaericum (Ludw) Fuernr].</title>
        <authorList>
            <person name="Zhuang X."/>
            <person name="Liu C."/>
        </authorList>
    </citation>
    <scope>NUCLEOTIDE SEQUENCE [LARGE SCALE GENOMIC DNA]</scope>
    <source>
        <strain evidence="2 3">HMC1</strain>
    </source>
</reference>
<protein>
    <submittedName>
        <fullName evidence="2">Uncharacterized protein</fullName>
    </submittedName>
</protein>
<dbReference type="RefSeq" id="WP_151561973.1">
    <property type="nucleotide sequence ID" value="NZ_WBMT01000009.1"/>
</dbReference>
<dbReference type="Proteomes" id="UP000468735">
    <property type="component" value="Unassembled WGS sequence"/>
</dbReference>
<proteinExistence type="predicted"/>
<evidence type="ECO:0000313" key="3">
    <source>
        <dbReference type="Proteomes" id="UP000468735"/>
    </source>
</evidence>
<sequence length="92" mass="9746">MLRAVDIIGFAVCAGTALIWGIFDPVRLHGLLLAGMVIFSLRLLCRGGDAGDSDTLHRISGLFYAQGLEHGLKRARGAGGEDSRGQDLPRVG</sequence>
<evidence type="ECO:0000313" key="2">
    <source>
        <dbReference type="EMBL" id="KAB2347284.1"/>
    </source>
</evidence>
<feature type="transmembrane region" description="Helical" evidence="1">
    <location>
        <begin position="7"/>
        <end position="23"/>
    </location>
</feature>
<gene>
    <name evidence="2" type="ORF">F8566_19930</name>
</gene>
<keyword evidence="1" id="KW-1133">Transmembrane helix</keyword>